<dbReference type="InterPro" id="IPR001373">
    <property type="entry name" value="Cullin_N"/>
</dbReference>
<evidence type="ECO:0000256" key="2">
    <source>
        <dbReference type="PROSITE-ProRule" id="PRU00330"/>
    </source>
</evidence>
<reference evidence="5" key="1">
    <citation type="submission" date="2022-07" db="EMBL/GenBank/DDBJ databases">
        <title>Phylogenomic reconstructions and comparative analyses of Kickxellomycotina fungi.</title>
        <authorList>
            <person name="Reynolds N.K."/>
            <person name="Stajich J.E."/>
            <person name="Barry K."/>
            <person name="Grigoriev I.V."/>
            <person name="Crous P."/>
            <person name="Smith M.E."/>
        </authorList>
    </citation>
    <scope>NUCLEOTIDE SEQUENCE</scope>
    <source>
        <strain evidence="5">NBRC 32514</strain>
    </source>
</reference>
<dbReference type="InterPro" id="IPR036390">
    <property type="entry name" value="WH_DNA-bd_sf"/>
</dbReference>
<dbReference type="InterPro" id="IPR016159">
    <property type="entry name" value="Cullin_repeat-like_dom_sf"/>
</dbReference>
<dbReference type="InterPro" id="IPR016158">
    <property type="entry name" value="Cullin_homology"/>
</dbReference>
<dbReference type="InterPro" id="IPR059120">
    <property type="entry name" value="Cullin-like_AB"/>
</dbReference>
<evidence type="ECO:0000313" key="5">
    <source>
        <dbReference type="EMBL" id="KAJ1724918.1"/>
    </source>
</evidence>
<evidence type="ECO:0000313" key="6">
    <source>
        <dbReference type="Proteomes" id="UP001149813"/>
    </source>
</evidence>
<comment type="similarity">
    <text evidence="1 2 3">Belongs to the cullin family.</text>
</comment>
<proteinExistence type="inferred from homology"/>
<dbReference type="Gene3D" id="1.20.1310.10">
    <property type="entry name" value="Cullin Repeats"/>
    <property type="match status" value="4"/>
</dbReference>
<dbReference type="AlphaFoldDB" id="A0A9W8CV66"/>
<keyword evidence="5" id="KW-0436">Ligase</keyword>
<dbReference type="OrthoDB" id="27073at2759"/>
<dbReference type="SUPFAM" id="SSF46785">
    <property type="entry name" value="Winged helix' DNA-binding domain"/>
    <property type="match status" value="1"/>
</dbReference>
<gene>
    <name evidence="5" type="primary">CDC53_1</name>
    <name evidence="5" type="ORF">LPJ53_000842</name>
</gene>
<dbReference type="Gene3D" id="3.30.230.130">
    <property type="entry name" value="Cullin, Chain C, Domain 2"/>
    <property type="match status" value="1"/>
</dbReference>
<dbReference type="Pfam" id="PF00888">
    <property type="entry name" value="Cullin"/>
    <property type="match status" value="1"/>
</dbReference>
<dbReference type="EMBL" id="JANBOJ010000017">
    <property type="protein sequence ID" value="KAJ1724918.1"/>
    <property type="molecule type" value="Genomic_DNA"/>
</dbReference>
<dbReference type="InterPro" id="IPR036388">
    <property type="entry name" value="WH-like_DNA-bd_sf"/>
</dbReference>
<dbReference type="GO" id="GO:0016874">
    <property type="term" value="F:ligase activity"/>
    <property type="evidence" value="ECO:0007669"/>
    <property type="project" value="UniProtKB-KW"/>
</dbReference>
<evidence type="ECO:0000256" key="3">
    <source>
        <dbReference type="RuleBase" id="RU003829"/>
    </source>
</evidence>
<protein>
    <submittedName>
        <fullName evidence="5">Ubiquitin ligase (Cullin) of SCF</fullName>
    </submittedName>
</protein>
<name>A0A9W8CV66_9FUNG</name>
<dbReference type="SUPFAM" id="SSF74788">
    <property type="entry name" value="Cullin repeat-like"/>
    <property type="match status" value="1"/>
</dbReference>
<dbReference type="SMART" id="SM00182">
    <property type="entry name" value="CULLIN"/>
    <property type="match status" value="1"/>
</dbReference>
<organism evidence="5 6">
    <name type="scientific">Coemansia erecta</name>
    <dbReference type="NCBI Taxonomy" id="147472"/>
    <lineage>
        <taxon>Eukaryota</taxon>
        <taxon>Fungi</taxon>
        <taxon>Fungi incertae sedis</taxon>
        <taxon>Zoopagomycota</taxon>
        <taxon>Kickxellomycotina</taxon>
        <taxon>Kickxellomycetes</taxon>
        <taxon>Kickxellales</taxon>
        <taxon>Kickxellaceae</taxon>
        <taxon>Coemansia</taxon>
    </lineage>
</organism>
<dbReference type="Pfam" id="PF26557">
    <property type="entry name" value="Cullin_AB"/>
    <property type="match status" value="1"/>
</dbReference>
<dbReference type="InterPro" id="IPR036317">
    <property type="entry name" value="Cullin_homology_sf"/>
</dbReference>
<evidence type="ECO:0000259" key="4">
    <source>
        <dbReference type="PROSITE" id="PS50069"/>
    </source>
</evidence>
<dbReference type="InterPro" id="IPR045093">
    <property type="entry name" value="Cullin"/>
</dbReference>
<dbReference type="InterPro" id="IPR019559">
    <property type="entry name" value="Cullin_neddylation_domain"/>
</dbReference>
<evidence type="ECO:0000256" key="1">
    <source>
        <dbReference type="ARBA" id="ARBA00006019"/>
    </source>
</evidence>
<dbReference type="SUPFAM" id="SSF75632">
    <property type="entry name" value="Cullin homology domain"/>
    <property type="match status" value="1"/>
</dbReference>
<dbReference type="GO" id="GO:0006511">
    <property type="term" value="P:ubiquitin-dependent protein catabolic process"/>
    <property type="evidence" value="ECO:0007669"/>
    <property type="project" value="InterPro"/>
</dbReference>
<dbReference type="SMART" id="SM00884">
    <property type="entry name" value="Cullin_Nedd8"/>
    <property type="match status" value="1"/>
</dbReference>
<keyword evidence="6" id="KW-1185">Reference proteome</keyword>
<dbReference type="PANTHER" id="PTHR11932">
    <property type="entry name" value="CULLIN"/>
    <property type="match status" value="1"/>
</dbReference>
<feature type="domain" description="Cullin family profile" evidence="4">
    <location>
        <begin position="415"/>
        <end position="687"/>
    </location>
</feature>
<dbReference type="GO" id="GO:0031625">
    <property type="term" value="F:ubiquitin protein ligase binding"/>
    <property type="evidence" value="ECO:0007669"/>
    <property type="project" value="InterPro"/>
</dbReference>
<dbReference type="Proteomes" id="UP001149813">
    <property type="component" value="Unassembled WGS sequence"/>
</dbReference>
<accession>A0A9W8CV66</accession>
<comment type="caution">
    <text evidence="5">The sequence shown here is derived from an EMBL/GenBank/DDBJ whole genome shotgun (WGS) entry which is preliminary data.</text>
</comment>
<dbReference type="Gene3D" id="1.10.10.10">
    <property type="entry name" value="Winged helix-like DNA-binding domain superfamily/Winged helix DNA-binding domain"/>
    <property type="match status" value="1"/>
</dbReference>
<sequence length="811" mass="94017">MSVSALDSDIKLWNNLQVQLDGVLLKGKTMTPGDYINFYSGVSAQLSRPALRHRDRQARNAGSTALQMMDRGSRMYFWLTGYIIQSIQRLRQKMSAMEGTELLSYYVGQWKNFVFVSKLVKGIFQILDSQWIQMEIQYGSNYKPLSDTMVQLWYLQLFKPLSAHLTRSIINLIDMRRNGQTVEDNFIKNLVNAYYELRPESMPEVVSIYREPLGVYLKSFEGPYIQAAIRYIEEKTRHLLGKRDVCGYIKTISSLIEIEEQQGNVLLLPESETELRNMLNYSFIESSVDRIYSALPTIFDSGNRGDLKMVYSLLNRIQGLPRLAPMRRAFEDYIFRHIIDRSPEPTATNDKTGVSADTEAPYTSDFIDRILATMEQLEQLLSECFDENESFVDGKNNAFRKVINSPELRTRCKSVPMRLLAEYCNLTLRANNATARKAEASTTDPEMIITAEIRRILRLYKLSRSRDMFLNHYELHLARRLLNEQTVSLELERTIVTMISTTESMEITTKLKDMLTDIDTSHDLSRSFSLKIAEDRSVSVSDVYIKVLKEASWPSVIMAERGEWNRPPTQLAVICDRFMKAYNERHSAHDKGHSGRDTAKRRLRWMWEYSKCSIQFFFPHSTGRVARTGYTFVLNTYQLAILMLFTESSGLGSGYDSPTGPRFTLEQIRHSTGIDELYIKAELAIFYKARILIPVSANGRTLVQLNDKYNSKRLRVDISAIKRVRRAEEEEKVAKKTAEDRRWYLMIDISRNMKARKTMEFNELFLEVARGRAGMFEVTRDEFKDALEKVINRDIVKRGEDNDRKTLYYMA</sequence>
<dbReference type="PROSITE" id="PS50069">
    <property type="entry name" value="CULLIN_2"/>
    <property type="match status" value="1"/>
</dbReference>